<accession>A0ABM0IRT6</accession>
<keyword evidence="1" id="KW-0808">Transferase</keyword>
<dbReference type="InterPro" id="IPR019410">
    <property type="entry name" value="Methyltransf_16"/>
</dbReference>
<proteinExistence type="predicted"/>
<organism evidence="4 5">
    <name type="scientific">Echinops telfairi</name>
    <name type="common">Lesser hedgehog tenrec</name>
    <dbReference type="NCBI Taxonomy" id="9371"/>
    <lineage>
        <taxon>Eukaryota</taxon>
        <taxon>Metazoa</taxon>
        <taxon>Chordata</taxon>
        <taxon>Craniata</taxon>
        <taxon>Vertebrata</taxon>
        <taxon>Euteleostomi</taxon>
        <taxon>Mammalia</taxon>
        <taxon>Eutheria</taxon>
        <taxon>Afrotheria</taxon>
        <taxon>Tenrecidae</taxon>
        <taxon>Tenrecinae</taxon>
        <taxon>Echinops</taxon>
    </lineage>
</organism>
<dbReference type="PANTHER" id="PTHR23108:SF0">
    <property type="entry name" value="METHYLTRANSFERASE-LIKE PROTEIN 22"/>
    <property type="match status" value="1"/>
</dbReference>
<dbReference type="InterPro" id="IPR029063">
    <property type="entry name" value="SAM-dependent_MTases_sf"/>
</dbReference>
<protein>
    <submittedName>
        <fullName evidence="5">Methyltransferase-like protein 22</fullName>
    </submittedName>
</protein>
<dbReference type="SUPFAM" id="SSF53335">
    <property type="entry name" value="S-adenosyl-L-methionine-dependent methyltransferases"/>
    <property type="match status" value="1"/>
</dbReference>
<dbReference type="PANTHER" id="PTHR23108">
    <property type="entry name" value="METHYLTRANSFERASE-RELATED"/>
    <property type="match status" value="1"/>
</dbReference>
<feature type="region of interest" description="Disordered" evidence="3">
    <location>
        <begin position="57"/>
        <end position="115"/>
    </location>
</feature>
<dbReference type="Gene3D" id="3.40.50.150">
    <property type="entry name" value="Vaccinia Virus protein VP39"/>
    <property type="match status" value="1"/>
</dbReference>
<dbReference type="Proteomes" id="UP000694863">
    <property type="component" value="Unplaced"/>
</dbReference>
<reference evidence="5" key="1">
    <citation type="submission" date="2025-08" db="UniProtKB">
        <authorList>
            <consortium name="RefSeq"/>
        </authorList>
    </citation>
    <scope>IDENTIFICATION</scope>
</reference>
<dbReference type="GeneID" id="101643086"/>
<sequence length="346" mass="37725">MGQPAPTPVMDEATFRSDTVLSDVHLYTPNQRHLMVRLNGKGQPVFLSHFQLLWGQDAGPKGGDHSSAHPETSPPGSDPSQEGTGAQLDEDGDLDVVRRPQATPDPDPAGPSRDKVHPVILCLEEEAPGEEAGEGSLGHVIRIEHTMATPLEDVGKQVWRGALLLADYILFQQDVLQGCTMLELGAGTGLTSIVSASVARTVYCTDVGADLLAMCQRNITLNSHLTAGGGIVKVRELNWLREDLCTDPEVPFSWSEEEISHLYSHTTVLLAAEVFYDDDLTDALFRTLTRLAHRLKNPCTVILAVEKRLNFTLRHLDVTCEAYDHFLGSLCSSTLTVPRESPLGPH</sequence>
<keyword evidence="4" id="KW-1185">Reference proteome</keyword>
<name>A0ABM0IRT6_ECHTE</name>
<evidence type="ECO:0000256" key="3">
    <source>
        <dbReference type="SAM" id="MobiDB-lite"/>
    </source>
</evidence>
<dbReference type="RefSeq" id="XP_004706297.1">
    <property type="nucleotide sequence ID" value="XM_004706240.2"/>
</dbReference>
<evidence type="ECO:0000313" key="5">
    <source>
        <dbReference type="RefSeq" id="XP_004706297.1"/>
    </source>
</evidence>
<keyword evidence="2" id="KW-0949">S-adenosyl-L-methionine</keyword>
<evidence type="ECO:0000256" key="1">
    <source>
        <dbReference type="ARBA" id="ARBA00022603"/>
    </source>
</evidence>
<evidence type="ECO:0000313" key="4">
    <source>
        <dbReference type="Proteomes" id="UP000694863"/>
    </source>
</evidence>
<keyword evidence="1" id="KW-0489">Methyltransferase</keyword>
<evidence type="ECO:0000256" key="2">
    <source>
        <dbReference type="ARBA" id="ARBA00022691"/>
    </source>
</evidence>
<dbReference type="InterPro" id="IPR038899">
    <property type="entry name" value="METTL22"/>
</dbReference>
<gene>
    <name evidence="5" type="primary">METTL22</name>
</gene>
<dbReference type="Pfam" id="PF10294">
    <property type="entry name" value="Methyltransf_16"/>
    <property type="match status" value="1"/>
</dbReference>